<gene>
    <name evidence="1" type="ORF">PF011_g22454</name>
</gene>
<comment type="caution">
    <text evidence="1">The sequence shown here is derived from an EMBL/GenBank/DDBJ whole genome shotgun (WGS) entry which is preliminary data.</text>
</comment>
<dbReference type="AlphaFoldDB" id="A0A6A3IDF2"/>
<evidence type="ECO:0000313" key="2">
    <source>
        <dbReference type="Proteomes" id="UP000460718"/>
    </source>
</evidence>
<proteinExistence type="predicted"/>
<dbReference type="EMBL" id="QXFW01002254">
    <property type="protein sequence ID" value="KAE8980400.1"/>
    <property type="molecule type" value="Genomic_DNA"/>
</dbReference>
<reference evidence="1 2" key="1">
    <citation type="submission" date="2018-09" db="EMBL/GenBank/DDBJ databases">
        <title>Genomic investigation of the strawberry pathogen Phytophthora fragariae indicates pathogenicity is determined by transcriptional variation in three key races.</title>
        <authorList>
            <person name="Adams T.M."/>
            <person name="Armitage A.D."/>
            <person name="Sobczyk M.K."/>
            <person name="Bates H.J."/>
            <person name="Dunwell J.M."/>
            <person name="Nellist C.F."/>
            <person name="Harrison R.J."/>
        </authorList>
    </citation>
    <scope>NUCLEOTIDE SEQUENCE [LARGE SCALE GENOMIC DNA]</scope>
    <source>
        <strain evidence="1 2">SCRP245</strain>
    </source>
</reference>
<accession>A0A6A3IDF2</accession>
<sequence length="88" mass="9323">MQQGQVQRAKVQRGINYSGGAKCNRAKFSGPTSSGARYNRAKYSGSTCSGAKCSDDIKCSGYSECSRDNYSGDIECSGVCAQGVRVAY</sequence>
<dbReference type="Proteomes" id="UP000460718">
    <property type="component" value="Unassembled WGS sequence"/>
</dbReference>
<evidence type="ECO:0000313" key="1">
    <source>
        <dbReference type="EMBL" id="KAE8980400.1"/>
    </source>
</evidence>
<name>A0A6A3IDF2_9STRA</name>
<organism evidence="1 2">
    <name type="scientific">Phytophthora fragariae</name>
    <dbReference type="NCBI Taxonomy" id="53985"/>
    <lineage>
        <taxon>Eukaryota</taxon>
        <taxon>Sar</taxon>
        <taxon>Stramenopiles</taxon>
        <taxon>Oomycota</taxon>
        <taxon>Peronosporomycetes</taxon>
        <taxon>Peronosporales</taxon>
        <taxon>Peronosporaceae</taxon>
        <taxon>Phytophthora</taxon>
    </lineage>
</organism>
<protein>
    <submittedName>
        <fullName evidence="1">Uncharacterized protein</fullName>
    </submittedName>
</protein>